<reference evidence="1" key="1">
    <citation type="submission" date="2018-05" db="EMBL/GenBank/DDBJ databases">
        <authorList>
            <person name="Lanie J.A."/>
            <person name="Ng W.-L."/>
            <person name="Kazmierczak K.M."/>
            <person name="Andrzejewski T.M."/>
            <person name="Davidsen T.M."/>
            <person name="Wayne K.J."/>
            <person name="Tettelin H."/>
            <person name="Glass J.I."/>
            <person name="Rusch D."/>
            <person name="Podicherti R."/>
            <person name="Tsui H.-C.T."/>
            <person name="Winkler M.E."/>
        </authorList>
    </citation>
    <scope>NUCLEOTIDE SEQUENCE</scope>
</reference>
<protein>
    <submittedName>
        <fullName evidence="1">Uncharacterized protein</fullName>
    </submittedName>
</protein>
<organism evidence="1">
    <name type="scientific">marine metagenome</name>
    <dbReference type="NCBI Taxonomy" id="408172"/>
    <lineage>
        <taxon>unclassified sequences</taxon>
        <taxon>metagenomes</taxon>
        <taxon>ecological metagenomes</taxon>
    </lineage>
</organism>
<proteinExistence type="predicted"/>
<accession>A0A382Z6L3</accession>
<name>A0A382Z6L3_9ZZZZ</name>
<sequence>MAVSGCHDSDAVLPRWQGHSAGMVNSSLLMGLLGARSLRKPIGMPMVASQPLVFVLEFHIRSRALLHQLGWNITCSAAFELNACPKRCTGAMVRPYN</sequence>
<gene>
    <name evidence="1" type="ORF">METZ01_LOCUS443589</name>
</gene>
<dbReference type="AlphaFoldDB" id="A0A382Z6L3"/>
<evidence type="ECO:0000313" key="1">
    <source>
        <dbReference type="EMBL" id="SVD90735.1"/>
    </source>
</evidence>
<dbReference type="EMBL" id="UINC01181172">
    <property type="protein sequence ID" value="SVD90735.1"/>
    <property type="molecule type" value="Genomic_DNA"/>
</dbReference>